<feature type="compositionally biased region" description="Basic and acidic residues" evidence="3">
    <location>
        <begin position="258"/>
        <end position="271"/>
    </location>
</feature>
<organism evidence="5 6">
    <name type="scientific">Microlunatus kandeliicorticis</name>
    <dbReference type="NCBI Taxonomy" id="1759536"/>
    <lineage>
        <taxon>Bacteria</taxon>
        <taxon>Bacillati</taxon>
        <taxon>Actinomycetota</taxon>
        <taxon>Actinomycetes</taxon>
        <taxon>Propionibacteriales</taxon>
        <taxon>Propionibacteriaceae</taxon>
        <taxon>Microlunatus</taxon>
    </lineage>
</organism>
<dbReference type="RefSeq" id="WP_182561069.1">
    <property type="nucleotide sequence ID" value="NZ_JACGWT010000005.1"/>
</dbReference>
<dbReference type="InterPro" id="IPR002123">
    <property type="entry name" value="Plipid/glycerol_acylTrfase"/>
</dbReference>
<dbReference type="SUPFAM" id="SSF69593">
    <property type="entry name" value="Glycerol-3-phosphate (1)-acyltransferase"/>
    <property type="match status" value="1"/>
</dbReference>
<accession>A0A7W3P6Y0</accession>
<dbReference type="Proteomes" id="UP000523079">
    <property type="component" value="Unassembled WGS sequence"/>
</dbReference>
<comment type="caution">
    <text evidence="5">The sequence shown here is derived from an EMBL/GenBank/DDBJ whole genome shotgun (WGS) entry which is preliminary data.</text>
</comment>
<evidence type="ECO:0000313" key="5">
    <source>
        <dbReference type="EMBL" id="MBA8795448.1"/>
    </source>
</evidence>
<dbReference type="PANTHER" id="PTHR10434:SF55">
    <property type="entry name" value="POSSIBLE ACYLTRANSFERASE"/>
    <property type="match status" value="1"/>
</dbReference>
<evidence type="ECO:0000256" key="3">
    <source>
        <dbReference type="SAM" id="MobiDB-lite"/>
    </source>
</evidence>
<protein>
    <submittedName>
        <fullName evidence="5">1-acyl-sn-glycerol-3-phosphate acyltransferase</fullName>
    </submittedName>
</protein>
<gene>
    <name evidence="5" type="ORF">FHX74_003084</name>
</gene>
<reference evidence="5 6" key="1">
    <citation type="submission" date="2020-07" db="EMBL/GenBank/DDBJ databases">
        <title>Sequencing the genomes of 1000 actinobacteria strains.</title>
        <authorList>
            <person name="Klenk H.-P."/>
        </authorList>
    </citation>
    <scope>NUCLEOTIDE SEQUENCE [LARGE SCALE GENOMIC DNA]</scope>
    <source>
        <strain evidence="5 6">DSM 100723</strain>
    </source>
</reference>
<dbReference type="EMBL" id="JACGWT010000005">
    <property type="protein sequence ID" value="MBA8795448.1"/>
    <property type="molecule type" value="Genomic_DNA"/>
</dbReference>
<feature type="domain" description="Phospholipid/glycerol acyltransferase" evidence="4">
    <location>
        <begin position="53"/>
        <end position="171"/>
    </location>
</feature>
<sequence>MSSSPARRPLRSVISEPAEPFLYRIVWVLGQLLRRTTRQDWRGQQNVPSTGGLVLVANHLSNFDPLALAHFLIWSGRWPRFLAKASLWKVPLVRTVVTRCGQIPVERNSRDSARGLTQAAAAVRAGKCVVVYPEGTITRDPELWPMAGKTGAARIALETGAPVVPVGQWGAQQVMPGVRPTLPRLLPRPTLRVAAGPPVDLDDLRGRPLTHDVTREATDRITAAITALVAELRGATPPAQPYQRAGATVPDPRPTTDSGDHGHQDGPGENR</sequence>
<evidence type="ECO:0000256" key="1">
    <source>
        <dbReference type="ARBA" id="ARBA00022679"/>
    </source>
</evidence>
<dbReference type="GO" id="GO:0006654">
    <property type="term" value="P:phosphatidic acid biosynthetic process"/>
    <property type="evidence" value="ECO:0007669"/>
    <property type="project" value="TreeGrafter"/>
</dbReference>
<name>A0A7W3P6Y0_9ACTN</name>
<keyword evidence="6" id="KW-1185">Reference proteome</keyword>
<evidence type="ECO:0000259" key="4">
    <source>
        <dbReference type="SMART" id="SM00563"/>
    </source>
</evidence>
<feature type="region of interest" description="Disordered" evidence="3">
    <location>
        <begin position="234"/>
        <end position="271"/>
    </location>
</feature>
<dbReference type="AlphaFoldDB" id="A0A7W3P6Y0"/>
<dbReference type="CDD" id="cd07989">
    <property type="entry name" value="LPLAT_AGPAT-like"/>
    <property type="match status" value="1"/>
</dbReference>
<dbReference type="SMART" id="SM00563">
    <property type="entry name" value="PlsC"/>
    <property type="match status" value="1"/>
</dbReference>
<dbReference type="PANTHER" id="PTHR10434">
    <property type="entry name" value="1-ACYL-SN-GLYCEROL-3-PHOSPHATE ACYLTRANSFERASE"/>
    <property type="match status" value="1"/>
</dbReference>
<dbReference type="Pfam" id="PF01553">
    <property type="entry name" value="Acyltransferase"/>
    <property type="match status" value="1"/>
</dbReference>
<keyword evidence="2 5" id="KW-0012">Acyltransferase</keyword>
<keyword evidence="1 5" id="KW-0808">Transferase</keyword>
<proteinExistence type="predicted"/>
<evidence type="ECO:0000313" key="6">
    <source>
        <dbReference type="Proteomes" id="UP000523079"/>
    </source>
</evidence>
<dbReference type="GO" id="GO:0005886">
    <property type="term" value="C:plasma membrane"/>
    <property type="evidence" value="ECO:0007669"/>
    <property type="project" value="TreeGrafter"/>
</dbReference>
<evidence type="ECO:0000256" key="2">
    <source>
        <dbReference type="ARBA" id="ARBA00023315"/>
    </source>
</evidence>
<dbReference type="GO" id="GO:0003841">
    <property type="term" value="F:1-acylglycerol-3-phosphate O-acyltransferase activity"/>
    <property type="evidence" value="ECO:0007669"/>
    <property type="project" value="TreeGrafter"/>
</dbReference>